<proteinExistence type="predicted"/>
<accession>A0A9P8TQV2</accession>
<dbReference type="Proteomes" id="UP000774326">
    <property type="component" value="Unassembled WGS sequence"/>
</dbReference>
<reference evidence="1" key="1">
    <citation type="journal article" date="2021" name="Open Biol.">
        <title>Shared evolutionary footprints suggest mitochondrial oxidative damage underlies multiple complex I losses in fungi.</title>
        <authorList>
            <person name="Schikora-Tamarit M.A."/>
            <person name="Marcet-Houben M."/>
            <person name="Nosek J."/>
            <person name="Gabaldon T."/>
        </authorList>
    </citation>
    <scope>NUCLEOTIDE SEQUENCE</scope>
    <source>
        <strain evidence="1">CBS2887</strain>
    </source>
</reference>
<evidence type="ECO:0000313" key="2">
    <source>
        <dbReference type="Proteomes" id="UP000774326"/>
    </source>
</evidence>
<name>A0A9P8TQV2_WICPI</name>
<protein>
    <submittedName>
        <fullName evidence="1">Uncharacterized protein</fullName>
    </submittedName>
</protein>
<dbReference type="AlphaFoldDB" id="A0A9P8TQV2"/>
<keyword evidence="2" id="KW-1185">Reference proteome</keyword>
<sequence>MYLRITADSVLTIKHSPPPLPAMVSFARFSFMMILGSPIIYDVMSGSAESPLDFPVMSPKALVLAKFRNLFSPKLSVKNPAEYLFNLSDSKVDDG</sequence>
<evidence type="ECO:0000313" key="1">
    <source>
        <dbReference type="EMBL" id="KAH3687826.1"/>
    </source>
</evidence>
<organism evidence="1 2">
    <name type="scientific">Wickerhamomyces pijperi</name>
    <name type="common">Yeast</name>
    <name type="synonym">Pichia pijperi</name>
    <dbReference type="NCBI Taxonomy" id="599730"/>
    <lineage>
        <taxon>Eukaryota</taxon>
        <taxon>Fungi</taxon>
        <taxon>Dikarya</taxon>
        <taxon>Ascomycota</taxon>
        <taxon>Saccharomycotina</taxon>
        <taxon>Saccharomycetes</taxon>
        <taxon>Phaffomycetales</taxon>
        <taxon>Wickerhamomycetaceae</taxon>
        <taxon>Wickerhamomyces</taxon>
    </lineage>
</organism>
<dbReference type="EMBL" id="JAEUBG010000610">
    <property type="protein sequence ID" value="KAH3687826.1"/>
    <property type="molecule type" value="Genomic_DNA"/>
</dbReference>
<gene>
    <name evidence="1" type="ORF">WICPIJ_001201</name>
</gene>
<reference evidence="1" key="2">
    <citation type="submission" date="2021-01" db="EMBL/GenBank/DDBJ databases">
        <authorList>
            <person name="Schikora-Tamarit M.A."/>
        </authorList>
    </citation>
    <scope>NUCLEOTIDE SEQUENCE</scope>
    <source>
        <strain evidence="1">CBS2887</strain>
    </source>
</reference>
<comment type="caution">
    <text evidence="1">The sequence shown here is derived from an EMBL/GenBank/DDBJ whole genome shotgun (WGS) entry which is preliminary data.</text>
</comment>